<dbReference type="InterPro" id="IPR036097">
    <property type="entry name" value="HisK_dim/P_sf"/>
</dbReference>
<dbReference type="AlphaFoldDB" id="A0A1I7KVR1"/>
<evidence type="ECO:0000256" key="7">
    <source>
        <dbReference type="ARBA" id="ARBA00022777"/>
    </source>
</evidence>
<dbReference type="Gene3D" id="3.30.565.10">
    <property type="entry name" value="Histidine kinase-like ATPase, C-terminal domain"/>
    <property type="match status" value="1"/>
</dbReference>
<keyword evidence="9" id="KW-0902">Two-component regulatory system</keyword>
<reference evidence="14" key="1">
    <citation type="submission" date="2016-10" db="EMBL/GenBank/DDBJ databases">
        <authorList>
            <person name="Varghese N."/>
            <person name="Submissions S."/>
        </authorList>
    </citation>
    <scope>NUCLEOTIDE SEQUENCE [LARGE SCALE GENOMIC DNA]</scope>
    <source>
        <strain evidence="14">CGMCC 1.11014</strain>
    </source>
</reference>
<keyword evidence="5" id="KW-0808">Transferase</keyword>
<keyword evidence="4" id="KW-0597">Phosphoprotein</keyword>
<evidence type="ECO:0000256" key="1">
    <source>
        <dbReference type="ARBA" id="ARBA00000085"/>
    </source>
</evidence>
<dbReference type="SMART" id="SM00304">
    <property type="entry name" value="HAMP"/>
    <property type="match status" value="1"/>
</dbReference>
<dbReference type="PROSITE" id="PS50109">
    <property type="entry name" value="HIS_KIN"/>
    <property type="match status" value="1"/>
</dbReference>
<evidence type="ECO:0000313" key="13">
    <source>
        <dbReference type="EMBL" id="SFV01406.1"/>
    </source>
</evidence>
<dbReference type="PROSITE" id="PS50885">
    <property type="entry name" value="HAMP"/>
    <property type="match status" value="1"/>
</dbReference>
<evidence type="ECO:0000313" key="14">
    <source>
        <dbReference type="Proteomes" id="UP000199391"/>
    </source>
</evidence>
<keyword evidence="14" id="KW-1185">Reference proteome</keyword>
<dbReference type="Proteomes" id="UP000199391">
    <property type="component" value="Unassembled WGS sequence"/>
</dbReference>
<dbReference type="GO" id="GO:0000155">
    <property type="term" value="F:phosphorelay sensor kinase activity"/>
    <property type="evidence" value="ECO:0007669"/>
    <property type="project" value="InterPro"/>
</dbReference>
<evidence type="ECO:0000256" key="3">
    <source>
        <dbReference type="ARBA" id="ARBA00012438"/>
    </source>
</evidence>
<comment type="catalytic activity">
    <reaction evidence="1">
        <text>ATP + protein L-histidine = ADP + protein N-phospho-L-histidine.</text>
        <dbReference type="EC" id="2.7.13.3"/>
    </reaction>
</comment>
<dbReference type="InterPro" id="IPR005467">
    <property type="entry name" value="His_kinase_dom"/>
</dbReference>
<evidence type="ECO:0000256" key="8">
    <source>
        <dbReference type="ARBA" id="ARBA00022989"/>
    </source>
</evidence>
<keyword evidence="6 10" id="KW-0812">Transmembrane</keyword>
<dbReference type="EC" id="2.7.13.3" evidence="3"/>
<proteinExistence type="predicted"/>
<feature type="domain" description="HAMP" evidence="12">
    <location>
        <begin position="163"/>
        <end position="216"/>
    </location>
</feature>
<evidence type="ECO:0000256" key="6">
    <source>
        <dbReference type="ARBA" id="ARBA00022692"/>
    </source>
</evidence>
<dbReference type="PANTHER" id="PTHR45436:SF16">
    <property type="entry name" value="HISTIDINE KINASE"/>
    <property type="match status" value="1"/>
</dbReference>
<dbReference type="RefSeq" id="WP_093557319.1">
    <property type="nucleotide sequence ID" value="NZ_FPBO01000020.1"/>
</dbReference>
<dbReference type="SUPFAM" id="SSF47384">
    <property type="entry name" value="Homodimeric domain of signal transducing histidine kinase"/>
    <property type="match status" value="1"/>
</dbReference>
<dbReference type="Pfam" id="PF02518">
    <property type="entry name" value="HATPase_c"/>
    <property type="match status" value="1"/>
</dbReference>
<dbReference type="SUPFAM" id="SSF55874">
    <property type="entry name" value="ATPase domain of HSP90 chaperone/DNA topoisomerase II/histidine kinase"/>
    <property type="match status" value="1"/>
</dbReference>
<dbReference type="STRING" id="1035707.SAMN05216552_102011"/>
<evidence type="ECO:0000256" key="5">
    <source>
        <dbReference type="ARBA" id="ARBA00022679"/>
    </source>
</evidence>
<dbReference type="InterPro" id="IPR003660">
    <property type="entry name" value="HAMP_dom"/>
</dbReference>
<protein>
    <recommendedName>
        <fullName evidence="3">histidine kinase</fullName>
        <ecNumber evidence="3">2.7.13.3</ecNumber>
    </recommendedName>
</protein>
<dbReference type="PANTHER" id="PTHR45436">
    <property type="entry name" value="SENSOR HISTIDINE KINASE YKOH"/>
    <property type="match status" value="1"/>
</dbReference>
<dbReference type="InterPro" id="IPR003661">
    <property type="entry name" value="HisK_dim/P_dom"/>
</dbReference>
<evidence type="ECO:0000256" key="9">
    <source>
        <dbReference type="ARBA" id="ARBA00023012"/>
    </source>
</evidence>
<accession>A0A1I7KVR1</accession>
<dbReference type="CDD" id="cd00082">
    <property type="entry name" value="HisKA"/>
    <property type="match status" value="1"/>
</dbReference>
<dbReference type="SMART" id="SM00387">
    <property type="entry name" value="HATPase_c"/>
    <property type="match status" value="1"/>
</dbReference>
<evidence type="ECO:0000256" key="2">
    <source>
        <dbReference type="ARBA" id="ARBA00004370"/>
    </source>
</evidence>
<dbReference type="GO" id="GO:0005886">
    <property type="term" value="C:plasma membrane"/>
    <property type="evidence" value="ECO:0007669"/>
    <property type="project" value="TreeGrafter"/>
</dbReference>
<dbReference type="InterPro" id="IPR036890">
    <property type="entry name" value="HATPase_C_sf"/>
</dbReference>
<dbReference type="InterPro" id="IPR003594">
    <property type="entry name" value="HATPase_dom"/>
</dbReference>
<sequence length="431" mass="45983">MSAARHGLRRRLVAAFAFFALLSALCFSAFCVLFVYTVEDRFFEQMLEQEAAHQSRAWAQARRLAPPLRDTISLHRDVAGFPPDLARQMPGAARAGEFYGERGRHYHVRALRLPGEAAPIYMVAEVSRDLVVRPRLPFIATFLGLSALAILGVTLGAGYWLAHRATAPLSRLARLMSDAAPGQLPQGFARGFPDNEIGALATALEQAMGRIAAFIERERHFTRDASHELRTPLAVVEGAGYLLARQPLPAQAAEQVGRIRDAAAHMAQSVRTLLALAREDDGDGGPAAWPAGSFAVLPLVEGAVVRYAHLLDGSDAEVDVRVAADARAVCHEAAFAILLDNLVSNAFSHGGRGLVRIYIEEGWLVVADSGPGIAAALRGRVGQPGVKGEGSAGFGLGLSITRRLGERAGIAVRIEHPEGGGVRAALRLAAA</sequence>
<keyword evidence="10" id="KW-0472">Membrane</keyword>
<keyword evidence="7 13" id="KW-0418">Kinase</keyword>
<organism evidence="13 14">
    <name type="scientific">Pseudoduganella namucuonensis</name>
    <dbReference type="NCBI Taxonomy" id="1035707"/>
    <lineage>
        <taxon>Bacteria</taxon>
        <taxon>Pseudomonadati</taxon>
        <taxon>Pseudomonadota</taxon>
        <taxon>Betaproteobacteria</taxon>
        <taxon>Burkholderiales</taxon>
        <taxon>Oxalobacteraceae</taxon>
        <taxon>Telluria group</taxon>
        <taxon>Pseudoduganella</taxon>
    </lineage>
</organism>
<feature type="domain" description="Histidine kinase" evidence="11">
    <location>
        <begin position="224"/>
        <end position="431"/>
    </location>
</feature>
<dbReference type="OrthoDB" id="9121563at2"/>
<feature type="transmembrane region" description="Helical" evidence="10">
    <location>
        <begin position="12"/>
        <end position="36"/>
    </location>
</feature>
<feature type="transmembrane region" description="Helical" evidence="10">
    <location>
        <begin position="138"/>
        <end position="162"/>
    </location>
</feature>
<dbReference type="InterPro" id="IPR050428">
    <property type="entry name" value="TCS_sensor_his_kinase"/>
</dbReference>
<dbReference type="EMBL" id="FPBO01000020">
    <property type="protein sequence ID" value="SFV01406.1"/>
    <property type="molecule type" value="Genomic_DNA"/>
</dbReference>
<dbReference type="SMART" id="SM00388">
    <property type="entry name" value="HisKA"/>
    <property type="match status" value="1"/>
</dbReference>
<evidence type="ECO:0000256" key="4">
    <source>
        <dbReference type="ARBA" id="ARBA00022553"/>
    </source>
</evidence>
<keyword evidence="8 10" id="KW-1133">Transmembrane helix</keyword>
<evidence type="ECO:0000259" key="12">
    <source>
        <dbReference type="PROSITE" id="PS50885"/>
    </source>
</evidence>
<dbReference type="Pfam" id="PF00512">
    <property type="entry name" value="HisKA"/>
    <property type="match status" value="1"/>
</dbReference>
<evidence type="ECO:0000259" key="11">
    <source>
        <dbReference type="PROSITE" id="PS50109"/>
    </source>
</evidence>
<comment type="subcellular location">
    <subcellularLocation>
        <location evidence="2">Membrane</location>
    </subcellularLocation>
</comment>
<name>A0A1I7KVR1_9BURK</name>
<evidence type="ECO:0000256" key="10">
    <source>
        <dbReference type="SAM" id="Phobius"/>
    </source>
</evidence>
<dbReference type="Gene3D" id="1.10.287.130">
    <property type="match status" value="1"/>
</dbReference>
<gene>
    <name evidence="13" type="ORF">SAMN05216552_102011</name>
</gene>
<dbReference type="Gene3D" id="6.10.340.10">
    <property type="match status" value="1"/>
</dbReference>